<proteinExistence type="predicted"/>
<protein>
    <submittedName>
        <fullName evidence="1">Uncharacterized protein</fullName>
    </submittedName>
</protein>
<keyword evidence="2" id="KW-1185">Reference proteome</keyword>
<evidence type="ECO:0000313" key="1">
    <source>
        <dbReference type="EMBL" id="MPC36148.1"/>
    </source>
</evidence>
<dbReference type="AlphaFoldDB" id="A0A5B7ESA6"/>
<evidence type="ECO:0000313" key="2">
    <source>
        <dbReference type="Proteomes" id="UP000324222"/>
    </source>
</evidence>
<dbReference type="Proteomes" id="UP000324222">
    <property type="component" value="Unassembled WGS sequence"/>
</dbReference>
<comment type="caution">
    <text evidence="1">The sequence shown here is derived from an EMBL/GenBank/DDBJ whole genome shotgun (WGS) entry which is preliminary data.</text>
</comment>
<accession>A0A5B7ESA6</accession>
<organism evidence="1 2">
    <name type="scientific">Portunus trituberculatus</name>
    <name type="common">Swimming crab</name>
    <name type="synonym">Neptunus trituberculatus</name>
    <dbReference type="NCBI Taxonomy" id="210409"/>
    <lineage>
        <taxon>Eukaryota</taxon>
        <taxon>Metazoa</taxon>
        <taxon>Ecdysozoa</taxon>
        <taxon>Arthropoda</taxon>
        <taxon>Crustacea</taxon>
        <taxon>Multicrustacea</taxon>
        <taxon>Malacostraca</taxon>
        <taxon>Eumalacostraca</taxon>
        <taxon>Eucarida</taxon>
        <taxon>Decapoda</taxon>
        <taxon>Pleocyemata</taxon>
        <taxon>Brachyura</taxon>
        <taxon>Eubrachyura</taxon>
        <taxon>Portunoidea</taxon>
        <taxon>Portunidae</taxon>
        <taxon>Portuninae</taxon>
        <taxon>Portunus</taxon>
    </lineage>
</organism>
<sequence length="73" mass="8280">MVAHLVQHLYELSGKTVPSLKMAECSSQLDLMFMLDKSWQILIGGTSCWNWHQTVGCVHMPVTKLEIPNFCES</sequence>
<dbReference type="EMBL" id="VSRR010003435">
    <property type="protein sequence ID" value="MPC36148.1"/>
    <property type="molecule type" value="Genomic_DNA"/>
</dbReference>
<reference evidence="1 2" key="1">
    <citation type="submission" date="2019-05" db="EMBL/GenBank/DDBJ databases">
        <title>Another draft genome of Portunus trituberculatus and its Hox gene families provides insights of decapod evolution.</title>
        <authorList>
            <person name="Jeong J.-H."/>
            <person name="Song I."/>
            <person name="Kim S."/>
            <person name="Choi T."/>
            <person name="Kim D."/>
            <person name="Ryu S."/>
            <person name="Kim W."/>
        </authorList>
    </citation>
    <scope>NUCLEOTIDE SEQUENCE [LARGE SCALE GENOMIC DNA]</scope>
    <source>
        <tissue evidence="1">Muscle</tissue>
    </source>
</reference>
<gene>
    <name evidence="1" type="ORF">E2C01_029596</name>
</gene>
<name>A0A5B7ESA6_PORTR</name>